<protein>
    <recommendedName>
        <fullName evidence="4">PiggyBac transposable element-derived protein domain-containing protein</fullName>
    </recommendedName>
</protein>
<keyword evidence="3" id="KW-1185">Reference proteome</keyword>
<gene>
    <name evidence="2" type="ORF">NQ318_023567</name>
</gene>
<feature type="compositionally biased region" description="Acidic residues" evidence="1">
    <location>
        <begin position="44"/>
        <end position="53"/>
    </location>
</feature>
<evidence type="ECO:0000313" key="3">
    <source>
        <dbReference type="Proteomes" id="UP001162162"/>
    </source>
</evidence>
<proteinExistence type="predicted"/>
<evidence type="ECO:0000313" key="2">
    <source>
        <dbReference type="EMBL" id="KAJ8953448.1"/>
    </source>
</evidence>
<dbReference type="Proteomes" id="UP001162162">
    <property type="component" value="Unassembled WGS sequence"/>
</dbReference>
<name>A0AAV8YQ26_9CUCU</name>
<reference evidence="2" key="1">
    <citation type="journal article" date="2023" name="Insect Mol. Biol.">
        <title>Genome sequencing provides insights into the evolution of gene families encoding plant cell wall-degrading enzymes in longhorned beetles.</title>
        <authorList>
            <person name="Shin N.R."/>
            <person name="Okamura Y."/>
            <person name="Kirsch R."/>
            <person name="Pauchet Y."/>
        </authorList>
    </citation>
    <scope>NUCLEOTIDE SEQUENCE</scope>
    <source>
        <strain evidence="2">AMC_N1</strain>
    </source>
</reference>
<sequence length="186" mass="20846">MNEAAASPYKSTLYLLKTSKRRRILTQTDLELEVNQIADELAETPSDSDFDSDDSFHDPNWNPDADVAASNQHYSSKEGVIEDDGGIENVILDLAIEENADEQAESDDEATSSNSIWSDYVGWHKPFSFTGPHGVQNDPLAEMSPVDAFFLILDDEVINHIVMETNRFAEQTIASKEVKKYARNRC</sequence>
<organism evidence="2 3">
    <name type="scientific">Aromia moschata</name>
    <dbReference type="NCBI Taxonomy" id="1265417"/>
    <lineage>
        <taxon>Eukaryota</taxon>
        <taxon>Metazoa</taxon>
        <taxon>Ecdysozoa</taxon>
        <taxon>Arthropoda</taxon>
        <taxon>Hexapoda</taxon>
        <taxon>Insecta</taxon>
        <taxon>Pterygota</taxon>
        <taxon>Neoptera</taxon>
        <taxon>Endopterygota</taxon>
        <taxon>Coleoptera</taxon>
        <taxon>Polyphaga</taxon>
        <taxon>Cucujiformia</taxon>
        <taxon>Chrysomeloidea</taxon>
        <taxon>Cerambycidae</taxon>
        <taxon>Cerambycinae</taxon>
        <taxon>Callichromatini</taxon>
        <taxon>Aromia</taxon>
    </lineage>
</organism>
<comment type="caution">
    <text evidence="2">The sequence shown here is derived from an EMBL/GenBank/DDBJ whole genome shotgun (WGS) entry which is preliminary data.</text>
</comment>
<accession>A0AAV8YQ26</accession>
<evidence type="ECO:0000256" key="1">
    <source>
        <dbReference type="SAM" id="MobiDB-lite"/>
    </source>
</evidence>
<dbReference type="EMBL" id="JAPWTK010000056">
    <property type="protein sequence ID" value="KAJ8953448.1"/>
    <property type="molecule type" value="Genomic_DNA"/>
</dbReference>
<dbReference type="AlphaFoldDB" id="A0AAV8YQ26"/>
<evidence type="ECO:0008006" key="4">
    <source>
        <dbReference type="Google" id="ProtNLM"/>
    </source>
</evidence>
<feature type="region of interest" description="Disordered" evidence="1">
    <location>
        <begin position="44"/>
        <end position="67"/>
    </location>
</feature>